<accession>A0ACB8ZA81</accession>
<comment type="caution">
    <text evidence="1">The sequence shown here is derived from an EMBL/GenBank/DDBJ whole genome shotgun (WGS) entry which is preliminary data.</text>
</comment>
<name>A0ACB8ZA81_9ASTR</name>
<gene>
    <name evidence="1" type="ORF">L1987_77666</name>
</gene>
<organism evidence="1 2">
    <name type="scientific">Smallanthus sonchifolius</name>
    <dbReference type="NCBI Taxonomy" id="185202"/>
    <lineage>
        <taxon>Eukaryota</taxon>
        <taxon>Viridiplantae</taxon>
        <taxon>Streptophyta</taxon>
        <taxon>Embryophyta</taxon>
        <taxon>Tracheophyta</taxon>
        <taxon>Spermatophyta</taxon>
        <taxon>Magnoliopsida</taxon>
        <taxon>eudicotyledons</taxon>
        <taxon>Gunneridae</taxon>
        <taxon>Pentapetalae</taxon>
        <taxon>asterids</taxon>
        <taxon>campanulids</taxon>
        <taxon>Asterales</taxon>
        <taxon>Asteraceae</taxon>
        <taxon>Asteroideae</taxon>
        <taxon>Heliantheae alliance</taxon>
        <taxon>Millerieae</taxon>
        <taxon>Smallanthus</taxon>
    </lineage>
</organism>
<protein>
    <submittedName>
        <fullName evidence="1">Uncharacterized protein</fullName>
    </submittedName>
</protein>
<dbReference type="Proteomes" id="UP001056120">
    <property type="component" value="Linkage Group LG26"/>
</dbReference>
<dbReference type="EMBL" id="CM042043">
    <property type="protein sequence ID" value="KAI3694697.1"/>
    <property type="molecule type" value="Genomic_DNA"/>
</dbReference>
<keyword evidence="2" id="KW-1185">Reference proteome</keyword>
<sequence length="412" mass="46817">MTTTWMNPIDHQFPNLTKIRITYPNSRVKHARSLKSLLISNSHEPSHSLLQTSQQSARSLVQKFNPKIPIEEALTPPSSWYTSPDFLSLEFDQVFFTGWQAVGCTEQVQEANSFFTGRLGNVEYVVCRDENGELRAFNNVCRHHASLVAFGSGKGSCFTCPYHGWTYGLNGALVKATRITGMKNFDVKEFGLIPLRVAVWGPFILLNFEREAFDDDDVGMEWLGSASKILSTNGVDTSLSYLCRREHTIECNWKVFCENHTDGGYHAPFVHKDLAASFDQLDSLSTTVYEKVSILGPENYDILGSKFLYPFIYPNFVVNRYGPWMDTNLVLPLGPRRCKVVFDYFLDTSLKDDEAFVAKGLEDNWKLQMDDFVVCEAVQRGLESPAYGSGRYAPIEKAMHHFHCLLYQNLMK</sequence>
<reference evidence="1 2" key="2">
    <citation type="journal article" date="2022" name="Mol. Ecol. Resour.">
        <title>The genomes of chicory, endive, great burdock and yacon provide insights into Asteraceae paleo-polyploidization history and plant inulin production.</title>
        <authorList>
            <person name="Fan W."/>
            <person name="Wang S."/>
            <person name="Wang H."/>
            <person name="Wang A."/>
            <person name="Jiang F."/>
            <person name="Liu H."/>
            <person name="Zhao H."/>
            <person name="Xu D."/>
            <person name="Zhang Y."/>
        </authorList>
    </citation>
    <scope>NUCLEOTIDE SEQUENCE [LARGE SCALE GENOMIC DNA]</scope>
    <source>
        <strain evidence="2">cv. Yunnan</strain>
        <tissue evidence="1">Leaves</tissue>
    </source>
</reference>
<evidence type="ECO:0000313" key="1">
    <source>
        <dbReference type="EMBL" id="KAI3694697.1"/>
    </source>
</evidence>
<reference evidence="2" key="1">
    <citation type="journal article" date="2022" name="Mol. Ecol. Resour.">
        <title>The genomes of chicory, endive, great burdock and yacon provide insights into Asteraceae palaeo-polyploidization history and plant inulin production.</title>
        <authorList>
            <person name="Fan W."/>
            <person name="Wang S."/>
            <person name="Wang H."/>
            <person name="Wang A."/>
            <person name="Jiang F."/>
            <person name="Liu H."/>
            <person name="Zhao H."/>
            <person name="Xu D."/>
            <person name="Zhang Y."/>
        </authorList>
    </citation>
    <scope>NUCLEOTIDE SEQUENCE [LARGE SCALE GENOMIC DNA]</scope>
    <source>
        <strain evidence="2">cv. Yunnan</strain>
    </source>
</reference>
<evidence type="ECO:0000313" key="2">
    <source>
        <dbReference type="Proteomes" id="UP001056120"/>
    </source>
</evidence>
<proteinExistence type="predicted"/>